<accession>A0A4Y2X5P8</accession>
<feature type="non-terminal residue" evidence="1">
    <location>
        <position position="1"/>
    </location>
</feature>
<protein>
    <submittedName>
        <fullName evidence="1">Uncharacterized protein</fullName>
    </submittedName>
</protein>
<gene>
    <name evidence="1" type="ORF">AVEN_193055_1</name>
</gene>
<proteinExistence type="predicted"/>
<evidence type="ECO:0000313" key="1">
    <source>
        <dbReference type="EMBL" id="GBO44436.1"/>
    </source>
</evidence>
<evidence type="ECO:0000313" key="2">
    <source>
        <dbReference type="Proteomes" id="UP000499080"/>
    </source>
</evidence>
<dbReference type="Proteomes" id="UP000499080">
    <property type="component" value="Unassembled WGS sequence"/>
</dbReference>
<dbReference type="AlphaFoldDB" id="A0A4Y2X5P8"/>
<sequence length="202" mass="23613">LNKAIIVAAAYAKSYDDTLKAFKEDQINYVKHLARAKATCEQLKEVIEMHHREKNRLLDVIPRFVDVGPFRLVTEGVRLAAVRKHEQLADAVLAHFYDKLRQKMEALNDQFLVLLDRIDQPTGNIEDMLEKKVWCRTVPKKIERLSHEVNILRSDCKLIASFNRNMDDDDFSTYWRVQVCSAFRYMDGLTLYGRVFCFVCLK</sequence>
<keyword evidence="2" id="KW-1185">Reference proteome</keyword>
<name>A0A4Y2X5P8_ARAVE</name>
<reference evidence="1 2" key="1">
    <citation type="journal article" date="2019" name="Sci. Rep.">
        <title>Orb-weaving spider Araneus ventricosus genome elucidates the spidroin gene catalogue.</title>
        <authorList>
            <person name="Kono N."/>
            <person name="Nakamura H."/>
            <person name="Ohtoshi R."/>
            <person name="Moran D.A.P."/>
            <person name="Shinohara A."/>
            <person name="Yoshida Y."/>
            <person name="Fujiwara M."/>
            <person name="Mori M."/>
            <person name="Tomita M."/>
            <person name="Arakawa K."/>
        </authorList>
    </citation>
    <scope>NUCLEOTIDE SEQUENCE [LARGE SCALE GENOMIC DNA]</scope>
</reference>
<organism evidence="1 2">
    <name type="scientific">Araneus ventricosus</name>
    <name type="common">Orbweaver spider</name>
    <name type="synonym">Epeira ventricosa</name>
    <dbReference type="NCBI Taxonomy" id="182803"/>
    <lineage>
        <taxon>Eukaryota</taxon>
        <taxon>Metazoa</taxon>
        <taxon>Ecdysozoa</taxon>
        <taxon>Arthropoda</taxon>
        <taxon>Chelicerata</taxon>
        <taxon>Arachnida</taxon>
        <taxon>Araneae</taxon>
        <taxon>Araneomorphae</taxon>
        <taxon>Entelegynae</taxon>
        <taxon>Araneoidea</taxon>
        <taxon>Araneidae</taxon>
        <taxon>Araneus</taxon>
    </lineage>
</organism>
<dbReference type="EMBL" id="BGPR01071166">
    <property type="protein sequence ID" value="GBO44436.1"/>
    <property type="molecule type" value="Genomic_DNA"/>
</dbReference>
<comment type="caution">
    <text evidence="1">The sequence shown here is derived from an EMBL/GenBank/DDBJ whole genome shotgun (WGS) entry which is preliminary data.</text>
</comment>
<dbReference type="OrthoDB" id="6431015at2759"/>